<dbReference type="Pfam" id="PF13966">
    <property type="entry name" value="zf-RVT"/>
    <property type="match status" value="1"/>
</dbReference>
<accession>A0AAV2CVF5</accession>
<keyword evidence="3" id="KW-1185">Reference proteome</keyword>
<protein>
    <recommendedName>
        <fullName evidence="1">Reverse transcriptase zinc-binding domain-containing protein</fullName>
    </recommendedName>
</protein>
<dbReference type="EMBL" id="OZ034814">
    <property type="protein sequence ID" value="CAL1360490.1"/>
    <property type="molecule type" value="Genomic_DNA"/>
</dbReference>
<dbReference type="AlphaFoldDB" id="A0AAV2CVF5"/>
<dbReference type="InterPro" id="IPR026960">
    <property type="entry name" value="RVT-Znf"/>
</dbReference>
<feature type="domain" description="Reverse transcriptase zinc-binding" evidence="1">
    <location>
        <begin position="2"/>
        <end position="41"/>
    </location>
</feature>
<sequence length="112" mass="12820">MTNAQQKKRKLTMDDNCPMCRNGPETTEHILRQCPSSIQVWHRLGIQETTLTCGLGFAAWLNEHLKRDQEGVESHSHWLPTGRVWIRREAAARQNYVKYLRVTADSIAASSS</sequence>
<organism evidence="2 3">
    <name type="scientific">Linum trigynum</name>
    <dbReference type="NCBI Taxonomy" id="586398"/>
    <lineage>
        <taxon>Eukaryota</taxon>
        <taxon>Viridiplantae</taxon>
        <taxon>Streptophyta</taxon>
        <taxon>Embryophyta</taxon>
        <taxon>Tracheophyta</taxon>
        <taxon>Spermatophyta</taxon>
        <taxon>Magnoliopsida</taxon>
        <taxon>eudicotyledons</taxon>
        <taxon>Gunneridae</taxon>
        <taxon>Pentapetalae</taxon>
        <taxon>rosids</taxon>
        <taxon>fabids</taxon>
        <taxon>Malpighiales</taxon>
        <taxon>Linaceae</taxon>
        <taxon>Linum</taxon>
    </lineage>
</organism>
<evidence type="ECO:0000313" key="2">
    <source>
        <dbReference type="EMBL" id="CAL1360490.1"/>
    </source>
</evidence>
<dbReference type="Proteomes" id="UP001497516">
    <property type="component" value="Chromosome 10"/>
</dbReference>
<name>A0AAV2CVF5_9ROSI</name>
<gene>
    <name evidence="2" type="ORF">LTRI10_LOCUS7924</name>
</gene>
<reference evidence="2 3" key="1">
    <citation type="submission" date="2024-04" db="EMBL/GenBank/DDBJ databases">
        <authorList>
            <person name="Fracassetti M."/>
        </authorList>
    </citation>
    <scope>NUCLEOTIDE SEQUENCE [LARGE SCALE GENOMIC DNA]</scope>
</reference>
<evidence type="ECO:0000259" key="1">
    <source>
        <dbReference type="Pfam" id="PF13966"/>
    </source>
</evidence>
<proteinExistence type="predicted"/>
<evidence type="ECO:0000313" key="3">
    <source>
        <dbReference type="Proteomes" id="UP001497516"/>
    </source>
</evidence>